<accession>A0AAP2RG41</accession>
<evidence type="ECO:0000256" key="1">
    <source>
        <dbReference type="PROSITE-ProRule" id="PRU00325"/>
    </source>
</evidence>
<keyword evidence="1" id="KW-0862">Zinc</keyword>
<evidence type="ECO:0000259" key="2">
    <source>
        <dbReference type="PROSITE" id="PS50966"/>
    </source>
</evidence>
<dbReference type="PROSITE" id="PS50966">
    <property type="entry name" value="ZF_SWIM"/>
    <property type="match status" value="1"/>
</dbReference>
<dbReference type="RefSeq" id="WP_230742335.1">
    <property type="nucleotide sequence ID" value="NZ_PGCK01000009.1"/>
</dbReference>
<feature type="domain" description="SWIM-type" evidence="2">
    <location>
        <begin position="67"/>
        <end position="101"/>
    </location>
</feature>
<dbReference type="EMBL" id="PGCK01000009">
    <property type="protein sequence ID" value="MCD1295480.1"/>
    <property type="molecule type" value="Genomic_DNA"/>
</dbReference>
<evidence type="ECO:0000313" key="4">
    <source>
        <dbReference type="Proteomes" id="UP001320159"/>
    </source>
</evidence>
<dbReference type="GO" id="GO:0008270">
    <property type="term" value="F:zinc ion binding"/>
    <property type="evidence" value="ECO:0007669"/>
    <property type="project" value="UniProtKB-KW"/>
</dbReference>
<sequence>MPEMLPSRAPVKVPDLKALGESDLQVMFDKKIYERGKAYYKEGRIKRPLIYGNMIIAECEGSTPENYTVKAELTDKGITASCSCPYPGYCKHIAAVMYGWVKMPSMFRDLNNAELELMKFNKDDLVELIMDVVRYEPGILPIVNTRLMSVRDLSGSIRQELDNIFSGDEHEHPDVSEILKRLDVFRQYSSELLDDGYISRAVSVISPVIDGVISHYGSIEDYAGDLRNFLALALGTYGKAMSLMPQDLRRDMMVEELDWYLEAEFGLEDVLSGHLKSMILDLKERKFMQENVERRISDYKKSLIKTAPEYSDEYDFLNERISRMTALLHEIRA</sequence>
<keyword evidence="1" id="KW-0863">Zinc-finger</keyword>
<comment type="caution">
    <text evidence="3">The sequence shown here is derived from an EMBL/GenBank/DDBJ whole genome shotgun (WGS) entry which is preliminary data.</text>
</comment>
<dbReference type="InterPro" id="IPR007527">
    <property type="entry name" value="Znf_SWIM"/>
</dbReference>
<gene>
    <name evidence="3" type="ORF">CUJ83_10765</name>
</gene>
<dbReference type="Proteomes" id="UP001320159">
    <property type="component" value="Unassembled WGS sequence"/>
</dbReference>
<proteinExistence type="predicted"/>
<dbReference type="Pfam" id="PF04434">
    <property type="entry name" value="SWIM"/>
    <property type="match status" value="1"/>
</dbReference>
<name>A0AAP2RG41_9EURY</name>
<organism evidence="3 4">
    <name type="scientific">Methanooceanicella nereidis</name>
    <dbReference type="NCBI Taxonomy" id="2052831"/>
    <lineage>
        <taxon>Archaea</taxon>
        <taxon>Methanobacteriati</taxon>
        <taxon>Methanobacteriota</taxon>
        <taxon>Stenosarchaea group</taxon>
        <taxon>Methanomicrobia</taxon>
        <taxon>Methanocellales</taxon>
        <taxon>Methanocellaceae</taxon>
        <taxon>Methanooceanicella</taxon>
    </lineage>
</organism>
<evidence type="ECO:0000313" key="3">
    <source>
        <dbReference type="EMBL" id="MCD1295480.1"/>
    </source>
</evidence>
<dbReference type="AlphaFoldDB" id="A0AAP2RG41"/>
<keyword evidence="1" id="KW-0479">Metal-binding</keyword>
<protein>
    <recommendedName>
        <fullName evidence="2">SWIM-type domain-containing protein</fullName>
    </recommendedName>
</protein>
<reference evidence="3 4" key="1">
    <citation type="submission" date="2017-11" db="EMBL/GenBank/DDBJ databases">
        <title>Isolation and Characterization of Family Methanocellaceae Species from Potential Methane Hydrate Area Offshore Southwestern Taiwan.</title>
        <authorList>
            <person name="Zhang W.-L."/>
            <person name="Chen W.-C."/>
            <person name="Lai M.-C."/>
            <person name="Chen S.-C."/>
        </authorList>
    </citation>
    <scope>NUCLEOTIDE SEQUENCE [LARGE SCALE GENOMIC DNA]</scope>
    <source>
        <strain evidence="3 4">CWC-04</strain>
    </source>
</reference>
<keyword evidence="4" id="KW-1185">Reference proteome</keyword>